<keyword evidence="3" id="KW-0378">Hydrolase</keyword>
<keyword evidence="5" id="KW-0067">ATP-binding</keyword>
<protein>
    <submittedName>
        <fullName evidence="8">CSON007841 protein</fullName>
    </submittedName>
</protein>
<keyword evidence="4" id="KW-0347">Helicase</keyword>
<evidence type="ECO:0000256" key="4">
    <source>
        <dbReference type="ARBA" id="ARBA00022806"/>
    </source>
</evidence>
<dbReference type="PANTHER" id="PTHR43788">
    <property type="entry name" value="DNA2/NAM7 HELICASE FAMILY MEMBER"/>
    <property type="match status" value="1"/>
</dbReference>
<reference evidence="8" key="1">
    <citation type="submission" date="2018-04" db="EMBL/GenBank/DDBJ databases">
        <authorList>
            <person name="Go L.Y."/>
            <person name="Mitchell J.A."/>
        </authorList>
    </citation>
    <scope>NUCLEOTIDE SEQUENCE</scope>
    <source>
        <tissue evidence="8">Whole organism</tissue>
    </source>
</reference>
<dbReference type="EMBL" id="UFQS01002958">
    <property type="protein sequence ID" value="SSX14959.1"/>
    <property type="molecule type" value="Genomic_DNA"/>
</dbReference>
<evidence type="ECO:0000256" key="2">
    <source>
        <dbReference type="ARBA" id="ARBA00022741"/>
    </source>
</evidence>
<keyword evidence="2" id="KW-0547">Nucleotide-binding</keyword>
<feature type="domain" description="DNA2/NAM7 helicase-like C-terminal" evidence="7">
    <location>
        <begin position="76"/>
        <end position="302"/>
    </location>
</feature>
<reference evidence="9" key="2">
    <citation type="submission" date="2018-07" db="EMBL/GenBank/DDBJ databases">
        <authorList>
            <person name="Quirk P.G."/>
            <person name="Krulwich T.A."/>
        </authorList>
    </citation>
    <scope>NUCLEOTIDE SEQUENCE</scope>
</reference>
<dbReference type="Pfam" id="PF13086">
    <property type="entry name" value="AAA_11"/>
    <property type="match status" value="1"/>
</dbReference>
<dbReference type="GO" id="GO:0043139">
    <property type="term" value="F:5'-3' DNA helicase activity"/>
    <property type="evidence" value="ECO:0007669"/>
    <property type="project" value="TreeGrafter"/>
</dbReference>
<dbReference type="GO" id="GO:0016787">
    <property type="term" value="F:hydrolase activity"/>
    <property type="evidence" value="ECO:0007669"/>
    <property type="project" value="UniProtKB-KW"/>
</dbReference>
<dbReference type="InterPro" id="IPR047187">
    <property type="entry name" value="SF1_C_Upf1"/>
</dbReference>
<dbReference type="AlphaFoldDB" id="A0A336LBW7"/>
<evidence type="ECO:0000259" key="6">
    <source>
        <dbReference type="Pfam" id="PF13086"/>
    </source>
</evidence>
<evidence type="ECO:0000256" key="5">
    <source>
        <dbReference type="ARBA" id="ARBA00022840"/>
    </source>
</evidence>
<sequence>MRLLSDRIFGATSYGVVHPLFSRRVFDVCIVDEATQMTQPLILRCLLNAKTFILVGDPHQLPPVIKSHQAKALGGDESLFCQLAKQNKHAELKIQYRMNQRINDLVNAFSYHGKLLWGCVRPSIYFDTSLIQYEWETRIFSSSLENSVIFLDTGNSYEKNIELHENKMFSEYIRSSKNDNIYSSKSYLNLVETALVVHIVSKLIRNKIDLQDIGVIATYRSQADCIKNIMKSCHQYRELEVNTVDQFQGRDKEVIIYSCTKTKRLNSSSDCKTKSNEILDDHRRVTVAITRAKNKLIIIGDSRSIVENAPFQLLFNSLSEEIIEISDKFYDVHWNQLLEELPINKKKAKNE</sequence>
<dbReference type="InterPro" id="IPR041677">
    <property type="entry name" value="DNA2/NAM7_AAA_11"/>
</dbReference>
<comment type="similarity">
    <text evidence="1">Belongs to the DNA2/NAM7 helicase family.</text>
</comment>
<name>A0A336LBW7_CULSO</name>
<dbReference type="InterPro" id="IPR050534">
    <property type="entry name" value="Coronavir_polyprotein_1ab"/>
</dbReference>
<dbReference type="PANTHER" id="PTHR43788:SF8">
    <property type="entry name" value="DNA-BINDING PROTEIN SMUBP-2"/>
    <property type="match status" value="1"/>
</dbReference>
<evidence type="ECO:0000313" key="8">
    <source>
        <dbReference type="EMBL" id="SSX14959.1"/>
    </source>
</evidence>
<evidence type="ECO:0000313" key="9">
    <source>
        <dbReference type="EMBL" id="SSX34346.1"/>
    </source>
</evidence>
<dbReference type="Pfam" id="PF13087">
    <property type="entry name" value="AAA_12"/>
    <property type="match status" value="1"/>
</dbReference>
<accession>A0A336LBW7</accession>
<evidence type="ECO:0000256" key="3">
    <source>
        <dbReference type="ARBA" id="ARBA00022801"/>
    </source>
</evidence>
<gene>
    <name evidence="8" type="primary">CSON007841</name>
</gene>
<organism evidence="8">
    <name type="scientific">Culicoides sonorensis</name>
    <name type="common">Biting midge</name>
    <dbReference type="NCBI Taxonomy" id="179676"/>
    <lineage>
        <taxon>Eukaryota</taxon>
        <taxon>Metazoa</taxon>
        <taxon>Ecdysozoa</taxon>
        <taxon>Arthropoda</taxon>
        <taxon>Hexapoda</taxon>
        <taxon>Insecta</taxon>
        <taxon>Pterygota</taxon>
        <taxon>Neoptera</taxon>
        <taxon>Endopterygota</taxon>
        <taxon>Diptera</taxon>
        <taxon>Nematocera</taxon>
        <taxon>Chironomoidea</taxon>
        <taxon>Ceratopogonidae</taxon>
        <taxon>Ceratopogoninae</taxon>
        <taxon>Culicoides</taxon>
        <taxon>Monoculicoides</taxon>
    </lineage>
</organism>
<dbReference type="CDD" id="cd18808">
    <property type="entry name" value="SF1_C_Upf1"/>
    <property type="match status" value="1"/>
</dbReference>
<dbReference type="GO" id="GO:0005524">
    <property type="term" value="F:ATP binding"/>
    <property type="evidence" value="ECO:0007669"/>
    <property type="project" value="UniProtKB-KW"/>
</dbReference>
<dbReference type="Gene3D" id="3.40.50.300">
    <property type="entry name" value="P-loop containing nucleotide triphosphate hydrolases"/>
    <property type="match status" value="2"/>
</dbReference>
<proteinExistence type="inferred from homology"/>
<dbReference type="EMBL" id="UFQT01002958">
    <property type="protein sequence ID" value="SSX34346.1"/>
    <property type="molecule type" value="Genomic_DNA"/>
</dbReference>
<dbReference type="InterPro" id="IPR027417">
    <property type="entry name" value="P-loop_NTPase"/>
</dbReference>
<dbReference type="SUPFAM" id="SSF52540">
    <property type="entry name" value="P-loop containing nucleoside triphosphate hydrolases"/>
    <property type="match status" value="1"/>
</dbReference>
<feature type="domain" description="DNA2/NAM7 helicase helicase" evidence="6">
    <location>
        <begin position="8"/>
        <end position="67"/>
    </location>
</feature>
<dbReference type="OMA" id="HESICHF"/>
<evidence type="ECO:0000259" key="7">
    <source>
        <dbReference type="Pfam" id="PF13087"/>
    </source>
</evidence>
<evidence type="ECO:0000256" key="1">
    <source>
        <dbReference type="ARBA" id="ARBA00007913"/>
    </source>
</evidence>
<dbReference type="VEuPathDB" id="VectorBase:CSON007841"/>
<dbReference type="InterPro" id="IPR041679">
    <property type="entry name" value="DNA2/NAM7-like_C"/>
</dbReference>